<comment type="similarity">
    <text evidence="1">Belongs to the zinc-associated anti-sigma factor (ZAS) superfamily. Anti-sigma-W factor family.</text>
</comment>
<sequence length="162" mass="18858">MNHPDVELISAYVDDELEVFERNLIEEHLMSCENCLELYNDLKKMKELITLTYRSIQIPQDLEQKIMERINQGETEIPLMINKIPWLQFILPLFVISLLITSQPLILSFGIISSVTKVLLSIIPVVIHIVPYLLGVIIFLSLIAILFSIWSLRRLMVKKAYY</sequence>
<dbReference type="AlphaFoldDB" id="A0A4R3KDA1"/>
<proteinExistence type="inferred from homology"/>
<evidence type="ECO:0000259" key="4">
    <source>
        <dbReference type="Pfam" id="PF13490"/>
    </source>
</evidence>
<evidence type="ECO:0000256" key="3">
    <source>
        <dbReference type="SAM" id="Phobius"/>
    </source>
</evidence>
<keyword evidence="3" id="KW-0812">Transmembrane</keyword>
<feature type="transmembrane region" description="Helical" evidence="3">
    <location>
        <begin position="132"/>
        <end position="152"/>
    </location>
</feature>
<feature type="domain" description="Putative zinc-finger" evidence="4">
    <location>
        <begin position="6"/>
        <end position="35"/>
    </location>
</feature>
<keyword evidence="3" id="KW-0472">Membrane</keyword>
<dbReference type="OrthoDB" id="1955013at2"/>
<evidence type="ECO:0000313" key="5">
    <source>
        <dbReference type="EMBL" id="TCS81254.1"/>
    </source>
</evidence>
<dbReference type="Pfam" id="PF13490">
    <property type="entry name" value="zf-HC2"/>
    <property type="match status" value="1"/>
</dbReference>
<comment type="caution">
    <text evidence="5">The sequence shown here is derived from an EMBL/GenBank/DDBJ whole genome shotgun (WGS) entry which is preliminary data.</text>
</comment>
<gene>
    <name evidence="5" type="ORF">EDD72_11312</name>
</gene>
<accession>A0A4R3KDA1</accession>
<dbReference type="Gene3D" id="1.10.10.1320">
    <property type="entry name" value="Anti-sigma factor, zinc-finger domain"/>
    <property type="match status" value="1"/>
</dbReference>
<keyword evidence="6" id="KW-1185">Reference proteome</keyword>
<feature type="transmembrane region" description="Helical" evidence="3">
    <location>
        <begin position="89"/>
        <end position="112"/>
    </location>
</feature>
<reference evidence="5 6" key="1">
    <citation type="submission" date="2019-03" db="EMBL/GenBank/DDBJ databases">
        <title>Genomic Encyclopedia of Type Strains, Phase IV (KMG-IV): sequencing the most valuable type-strain genomes for metagenomic binning, comparative biology and taxonomic classification.</title>
        <authorList>
            <person name="Goeker M."/>
        </authorList>
    </citation>
    <scope>NUCLEOTIDE SEQUENCE [LARGE SCALE GENOMIC DNA]</scope>
    <source>
        <strain evidence="5 6">DSM 23802</strain>
    </source>
</reference>
<evidence type="ECO:0000313" key="6">
    <source>
        <dbReference type="Proteomes" id="UP000295788"/>
    </source>
</evidence>
<protein>
    <recommendedName>
        <fullName evidence="2">Anti-sigma-W factor RsiW</fullName>
    </recommendedName>
</protein>
<name>A0A4R3KDA1_9BACI</name>
<dbReference type="InterPro" id="IPR041916">
    <property type="entry name" value="Anti_sigma_zinc_sf"/>
</dbReference>
<dbReference type="Proteomes" id="UP000295788">
    <property type="component" value="Unassembled WGS sequence"/>
</dbReference>
<dbReference type="InterPro" id="IPR027383">
    <property type="entry name" value="Znf_put"/>
</dbReference>
<evidence type="ECO:0000256" key="2">
    <source>
        <dbReference type="ARBA" id="ARBA00024438"/>
    </source>
</evidence>
<organism evidence="5 6">
    <name type="scientific">Tepidibacillus fermentans</name>
    <dbReference type="NCBI Taxonomy" id="1281767"/>
    <lineage>
        <taxon>Bacteria</taxon>
        <taxon>Bacillati</taxon>
        <taxon>Bacillota</taxon>
        <taxon>Bacilli</taxon>
        <taxon>Bacillales</taxon>
        <taxon>Bacillaceae</taxon>
        <taxon>Tepidibacillus</taxon>
    </lineage>
</organism>
<keyword evidence="3" id="KW-1133">Transmembrane helix</keyword>
<evidence type="ECO:0000256" key="1">
    <source>
        <dbReference type="ARBA" id="ARBA00024353"/>
    </source>
</evidence>
<dbReference type="EMBL" id="SMAB01000013">
    <property type="protein sequence ID" value="TCS81254.1"/>
    <property type="molecule type" value="Genomic_DNA"/>
</dbReference>
<dbReference type="RefSeq" id="WP_132769336.1">
    <property type="nucleotide sequence ID" value="NZ_SMAB01000013.1"/>
</dbReference>